<dbReference type="InterPro" id="IPR023631">
    <property type="entry name" value="Amidase_dom"/>
</dbReference>
<dbReference type="Pfam" id="PF01425">
    <property type="entry name" value="Amidase"/>
    <property type="match status" value="1"/>
</dbReference>
<dbReference type="PROSITE" id="PS00571">
    <property type="entry name" value="AMIDASES"/>
    <property type="match status" value="1"/>
</dbReference>
<organism evidence="4 5">
    <name type="scientific">Glaciihabitans tibetensis</name>
    <dbReference type="NCBI Taxonomy" id="1266600"/>
    <lineage>
        <taxon>Bacteria</taxon>
        <taxon>Bacillati</taxon>
        <taxon>Actinomycetota</taxon>
        <taxon>Actinomycetes</taxon>
        <taxon>Micrococcales</taxon>
        <taxon>Microbacteriaceae</taxon>
        <taxon>Glaciihabitans</taxon>
    </lineage>
</organism>
<dbReference type="GO" id="GO:0003824">
    <property type="term" value="F:catalytic activity"/>
    <property type="evidence" value="ECO:0007669"/>
    <property type="project" value="InterPro"/>
</dbReference>
<gene>
    <name evidence="4" type="ORF">B0I08_101638</name>
</gene>
<dbReference type="Gene3D" id="3.90.1300.10">
    <property type="entry name" value="Amidase signature (AS) domain"/>
    <property type="match status" value="1"/>
</dbReference>
<dbReference type="PANTHER" id="PTHR11895:SF7">
    <property type="entry name" value="GLUTAMYL-TRNA(GLN) AMIDOTRANSFERASE SUBUNIT A, MITOCHONDRIAL"/>
    <property type="match status" value="1"/>
</dbReference>
<proteinExistence type="inferred from homology"/>
<evidence type="ECO:0000256" key="2">
    <source>
        <dbReference type="SAM" id="MobiDB-lite"/>
    </source>
</evidence>
<accession>A0A2T0VJW6</accession>
<dbReference type="EMBL" id="PVTL01000001">
    <property type="protein sequence ID" value="PRY70502.1"/>
    <property type="molecule type" value="Genomic_DNA"/>
</dbReference>
<evidence type="ECO:0000313" key="4">
    <source>
        <dbReference type="EMBL" id="PRY70502.1"/>
    </source>
</evidence>
<dbReference type="InterPro" id="IPR020556">
    <property type="entry name" value="Amidase_CS"/>
</dbReference>
<protein>
    <submittedName>
        <fullName evidence="4">Amidase</fullName>
    </submittedName>
</protein>
<comment type="similarity">
    <text evidence="1">Belongs to the amidase family.</text>
</comment>
<keyword evidence="5" id="KW-1185">Reference proteome</keyword>
<feature type="region of interest" description="Disordered" evidence="2">
    <location>
        <begin position="225"/>
        <end position="244"/>
    </location>
</feature>
<dbReference type="SUPFAM" id="SSF75304">
    <property type="entry name" value="Amidase signature (AS) enzymes"/>
    <property type="match status" value="1"/>
</dbReference>
<name>A0A2T0VJW6_9MICO</name>
<dbReference type="InterPro" id="IPR036928">
    <property type="entry name" value="AS_sf"/>
</dbReference>
<feature type="domain" description="Amidase" evidence="3">
    <location>
        <begin position="96"/>
        <end position="490"/>
    </location>
</feature>
<evidence type="ECO:0000259" key="3">
    <source>
        <dbReference type="Pfam" id="PF01425"/>
    </source>
</evidence>
<evidence type="ECO:0000313" key="5">
    <source>
        <dbReference type="Proteomes" id="UP000237983"/>
    </source>
</evidence>
<dbReference type="AlphaFoldDB" id="A0A2T0VJW6"/>
<evidence type="ECO:0000256" key="1">
    <source>
        <dbReference type="ARBA" id="ARBA00009199"/>
    </source>
</evidence>
<sequence>MTTKTGQEAAEAADEAEEVTRPVWARIAGEPGEEGEEGHLELDEYASLDATALRECLVQGDVAAPELADTARRALARVNDALNALTIPPLDPALDANPNGRLGSVPFLLKDSAPFARGLPFSLGSRSISGAAAAADHPLMRKFRDCGLAAVGQTTAPEWSLSFATESLRYGVTRNPWALERSVGGSSGGAAALVAAGAVPLAHASDGAGSIRIPASCCGVVGMKPSRGRTTPSNPALRLPGSSGPPTAGAALGVDFAVTRTVRDTALLLELVTEPGFPTPAPAGTSPLRVAVTTASWSGAAINSEVAAAVTAAAEMLEWIGHRVTASSPTLDADDIRDGAALGFLAAGQQILAAPVQPRRDLLETVSRSVLDATLALSRPQAEASLAAQARVTRAVQGFFAHTDILVTPTLAQLPPPHGTLDYNRPRDRGGPPLQQVQSWIDEMFEFGPFTAAFNIAGNPAISLPLGHSVHGVPIGVQLVAAWGRDELLLDVAADLERAMPWKNRLPPIFVS</sequence>
<dbReference type="Proteomes" id="UP000237983">
    <property type="component" value="Unassembled WGS sequence"/>
</dbReference>
<comment type="caution">
    <text evidence="4">The sequence shown here is derived from an EMBL/GenBank/DDBJ whole genome shotgun (WGS) entry which is preliminary data.</text>
</comment>
<reference evidence="4 5" key="1">
    <citation type="submission" date="2018-03" db="EMBL/GenBank/DDBJ databases">
        <title>Genomic Encyclopedia of Type Strains, Phase III (KMG-III): the genomes of soil and plant-associated and newly described type strains.</title>
        <authorList>
            <person name="Whitman W."/>
        </authorList>
    </citation>
    <scope>NUCLEOTIDE SEQUENCE [LARGE SCALE GENOMIC DNA]</scope>
    <source>
        <strain evidence="4 5">CGMCC 1.12484</strain>
    </source>
</reference>
<dbReference type="InterPro" id="IPR000120">
    <property type="entry name" value="Amidase"/>
</dbReference>
<dbReference type="PANTHER" id="PTHR11895">
    <property type="entry name" value="TRANSAMIDASE"/>
    <property type="match status" value="1"/>
</dbReference>